<gene>
    <name evidence="2" type="ORF">C1G86_1143</name>
    <name evidence="1" type="ORF">C1G87_1107</name>
</gene>
<dbReference type="Proteomes" id="UP000248786">
    <property type="component" value="Unassembled WGS sequence"/>
</dbReference>
<evidence type="ECO:0000313" key="1">
    <source>
        <dbReference type="EMBL" id="RAL69132.1"/>
    </source>
</evidence>
<name>A0A328EKI3_9CHLR</name>
<protein>
    <submittedName>
        <fullName evidence="1">Uncharacterized protein</fullName>
    </submittedName>
</protein>
<evidence type="ECO:0000313" key="2">
    <source>
        <dbReference type="EMBL" id="RAL70263.1"/>
    </source>
</evidence>
<proteinExistence type="predicted"/>
<accession>A0A328EKI3</accession>
<reference evidence="3 4" key="1">
    <citation type="submission" date="2018-05" db="EMBL/GenBank/DDBJ databases">
        <title>Draft genome sequences of Dehalococcoides mccartyi strains RC and KS.</title>
        <authorList>
            <person name="Higgins S.A."/>
            <person name="Padilla-Crespo E."/>
            <person name="Loeffler F.E."/>
        </authorList>
    </citation>
    <scope>NUCLEOTIDE SEQUENCE [LARGE SCALE GENOMIC DNA]</scope>
    <source>
        <strain evidence="2 3">KS</strain>
        <strain evidence="1 4">RC</strain>
    </source>
</reference>
<comment type="caution">
    <text evidence="1">The sequence shown here is derived from an EMBL/GenBank/DDBJ whole genome shotgun (WGS) entry which is preliminary data.</text>
</comment>
<dbReference type="Proteomes" id="UP000249146">
    <property type="component" value="Unassembled WGS sequence"/>
</dbReference>
<sequence>MTNILLRLIIIRLVVYEVNMYSNVVEQAWQRCGGKCECKDQSHAHTYIRCNRKLIYENKDKPRIDGWKVVYLTGVAADTAENIRIYCHSCFKQD</sequence>
<dbReference type="AlphaFoldDB" id="A0A328EKI3"/>
<organism evidence="1 4">
    <name type="scientific">Dehalococcoides mccartyi</name>
    <dbReference type="NCBI Taxonomy" id="61435"/>
    <lineage>
        <taxon>Bacteria</taxon>
        <taxon>Bacillati</taxon>
        <taxon>Chloroflexota</taxon>
        <taxon>Dehalococcoidia</taxon>
        <taxon>Dehalococcoidales</taxon>
        <taxon>Dehalococcoidaceae</taxon>
        <taxon>Dehalococcoides</taxon>
    </lineage>
</organism>
<evidence type="ECO:0000313" key="4">
    <source>
        <dbReference type="Proteomes" id="UP000249146"/>
    </source>
</evidence>
<dbReference type="EMBL" id="QGLD01000011">
    <property type="protein sequence ID" value="RAL70263.1"/>
    <property type="molecule type" value="Genomic_DNA"/>
</dbReference>
<dbReference type="EMBL" id="QGLC01000011">
    <property type="protein sequence ID" value="RAL69132.1"/>
    <property type="molecule type" value="Genomic_DNA"/>
</dbReference>
<evidence type="ECO:0000313" key="3">
    <source>
        <dbReference type="Proteomes" id="UP000248786"/>
    </source>
</evidence>